<organism evidence="1 2">
    <name type="scientific">Acinetobacter indicus</name>
    <dbReference type="NCBI Taxonomy" id="756892"/>
    <lineage>
        <taxon>Bacteria</taxon>
        <taxon>Pseudomonadati</taxon>
        <taxon>Pseudomonadota</taxon>
        <taxon>Gammaproteobacteria</taxon>
        <taxon>Moraxellales</taxon>
        <taxon>Moraxellaceae</taxon>
        <taxon>Acinetobacter</taxon>
    </lineage>
</organism>
<proteinExistence type="predicted"/>
<accession>A0A6C0Y6N9</accession>
<sequence>MSDYVCLRSVNSGRIIRTYRSTLFGSDSKNPDAAINNQLMYQRLKNVIETIAQINDVEQMVKLFEGEDYYVRGIVRNPKRSGYLFLYKNRTLICELGFCDRGLVAQRVWSDLSGQGFAPTPPFLAIKNVVDINFVPKWTVYYCKLLSWAWLDYFDDEEKLQTNVQEKELN</sequence>
<dbReference type="RefSeq" id="WP_163146456.1">
    <property type="nucleotide sequence ID" value="NZ_CP044456.1"/>
</dbReference>
<name>A0A6C0Y6N9_9GAMM</name>
<dbReference type="EMBL" id="CP044456">
    <property type="protein sequence ID" value="QIC71796.1"/>
    <property type="molecule type" value="Genomic_DNA"/>
</dbReference>
<reference evidence="1 2" key="1">
    <citation type="submission" date="2019-09" db="EMBL/GenBank/DDBJ databases">
        <title>Non-baumannii Acinetobacter spp. carrying blaNDM-1 isolated in China.</title>
        <authorList>
            <person name="Cui C."/>
            <person name="Chen C."/>
            <person name="Sun J."/>
            <person name="Liu Y."/>
        </authorList>
    </citation>
    <scope>NUCLEOTIDE SEQUENCE [LARGE SCALE GENOMIC DNA]</scope>
    <source>
        <strain evidence="1 2">B18</strain>
        <plasmid evidence="2">pb18-1</plasmid>
    </source>
</reference>
<evidence type="ECO:0000313" key="2">
    <source>
        <dbReference type="Proteomes" id="UP000503440"/>
    </source>
</evidence>
<keyword evidence="1" id="KW-0614">Plasmid</keyword>
<protein>
    <submittedName>
        <fullName evidence="1">Uncharacterized protein</fullName>
    </submittedName>
</protein>
<gene>
    <name evidence="1" type="ORF">FSC09_15500</name>
</gene>
<dbReference type="AlphaFoldDB" id="A0A6C0Y6N9"/>
<dbReference type="Proteomes" id="UP000503440">
    <property type="component" value="Plasmid pB18-1"/>
</dbReference>
<geneLocation type="plasmid" evidence="2">
    <name>pb18-1</name>
</geneLocation>
<evidence type="ECO:0000313" key="1">
    <source>
        <dbReference type="EMBL" id="QIC71796.1"/>
    </source>
</evidence>